<organism evidence="5 6">
    <name type="scientific">Pseudaquabacterium terrae</name>
    <dbReference type="NCBI Taxonomy" id="2732868"/>
    <lineage>
        <taxon>Bacteria</taxon>
        <taxon>Pseudomonadati</taxon>
        <taxon>Pseudomonadota</taxon>
        <taxon>Betaproteobacteria</taxon>
        <taxon>Burkholderiales</taxon>
        <taxon>Sphaerotilaceae</taxon>
        <taxon>Pseudaquabacterium</taxon>
    </lineage>
</organism>
<dbReference type="Gene3D" id="3.40.50.2300">
    <property type="match status" value="2"/>
</dbReference>
<feature type="domain" description="Leucine-binding protein" evidence="4">
    <location>
        <begin position="32"/>
        <end position="340"/>
    </location>
</feature>
<evidence type="ECO:0000259" key="4">
    <source>
        <dbReference type="Pfam" id="PF13458"/>
    </source>
</evidence>
<evidence type="ECO:0000256" key="1">
    <source>
        <dbReference type="ARBA" id="ARBA00010062"/>
    </source>
</evidence>
<comment type="similarity">
    <text evidence="1">Belongs to the leucine-binding protein family.</text>
</comment>
<evidence type="ECO:0000256" key="2">
    <source>
        <dbReference type="ARBA" id="ARBA00022729"/>
    </source>
</evidence>
<comment type="caution">
    <text evidence="5">The sequence shown here is derived from an EMBL/GenBank/DDBJ whole genome shotgun (WGS) entry which is preliminary data.</text>
</comment>
<dbReference type="EMBL" id="JABRWJ010000004">
    <property type="protein sequence ID" value="NRF68151.1"/>
    <property type="molecule type" value="Genomic_DNA"/>
</dbReference>
<evidence type="ECO:0000256" key="3">
    <source>
        <dbReference type="SAM" id="SignalP"/>
    </source>
</evidence>
<feature type="signal peptide" evidence="3">
    <location>
        <begin position="1"/>
        <end position="26"/>
    </location>
</feature>
<keyword evidence="6" id="KW-1185">Reference proteome</keyword>
<proteinExistence type="inferred from homology"/>
<dbReference type="Proteomes" id="UP000737171">
    <property type="component" value="Unassembled WGS sequence"/>
</dbReference>
<dbReference type="InterPro" id="IPR028081">
    <property type="entry name" value="Leu-bd"/>
</dbReference>
<feature type="chain" id="PRO_5045971915" evidence="3">
    <location>
        <begin position="27"/>
        <end position="376"/>
    </location>
</feature>
<dbReference type="InterPro" id="IPR028082">
    <property type="entry name" value="Peripla_BP_I"/>
</dbReference>
<evidence type="ECO:0000313" key="5">
    <source>
        <dbReference type="EMBL" id="NRF68151.1"/>
    </source>
</evidence>
<sequence>MHRRQFGLAALAGVSTGLGFSGIAAAAPEARTLKFGQSASLSGGQASYGKDVRDGIAAAFAAANANAASTGLRFELQTLDDGGVRSRCLQNVLNLTESGAAAIIGLTSGAGAEACLPVIEDAQIALLGTASGNMGIRSPKAGAAYHVRAGYDAEYMRMVSYAKDFGLTRVAIVTLADTSQANLQAMTLALATMNVKPALSLTIDRNATSFEGPANELLAARPDCVLFTANAAPIAKIIDHMHRAKFPGLFYATSFAGQDLIDALTAKRQSCVMSMVVPRPTAMGVSVVAQCQRDIAQVAGARMGITTLEGYIAGRTAVQASLAAHKSGSIGRSRLREVIAGLRADLGGYRVEFAGTPHGSRYVDLIAVDRYGRLVG</sequence>
<dbReference type="SUPFAM" id="SSF53822">
    <property type="entry name" value="Periplasmic binding protein-like I"/>
    <property type="match status" value="1"/>
</dbReference>
<dbReference type="Pfam" id="PF13458">
    <property type="entry name" value="Peripla_BP_6"/>
    <property type="match status" value="1"/>
</dbReference>
<protein>
    <submittedName>
        <fullName evidence="5">ABC transporter substrate-binding protein</fullName>
    </submittedName>
</protein>
<dbReference type="PANTHER" id="PTHR47235:SF1">
    <property type="entry name" value="BLR6548 PROTEIN"/>
    <property type="match status" value="1"/>
</dbReference>
<reference evidence="5 6" key="1">
    <citation type="submission" date="2020-05" db="EMBL/GenBank/DDBJ databases">
        <title>Aquincola sp. isolate from soil.</title>
        <authorList>
            <person name="Han J."/>
            <person name="Kim D.-U."/>
        </authorList>
    </citation>
    <scope>NUCLEOTIDE SEQUENCE [LARGE SCALE GENOMIC DNA]</scope>
    <source>
        <strain evidence="5 6">S2</strain>
    </source>
</reference>
<name>A0ABX2EHQ1_9BURK</name>
<dbReference type="PANTHER" id="PTHR47235">
    <property type="entry name" value="BLR6548 PROTEIN"/>
    <property type="match status" value="1"/>
</dbReference>
<evidence type="ECO:0000313" key="6">
    <source>
        <dbReference type="Proteomes" id="UP000737171"/>
    </source>
</evidence>
<dbReference type="RefSeq" id="WP_173123541.1">
    <property type="nucleotide sequence ID" value="NZ_JABRWJ010000004.1"/>
</dbReference>
<accession>A0ABX2EHQ1</accession>
<gene>
    <name evidence="5" type="ORF">HLB44_14250</name>
</gene>
<keyword evidence="2 3" id="KW-0732">Signal</keyword>